<name>A0AC35UBF2_9BILA</name>
<sequence>MPRDRLSEFRRKVDDPTNVFDSIDRNPSMDIAMGENLSAREQLFNQTTEEILQSISDLKERVDLVKRKQTDILAQTVVDSREKEELEKLLLDIKNSIKLLRPRIKRIEADLKAEELNGTMQAKTGAFLRIRRNRCDLIKKKLNDVIIIFGETQVDYKSRVSKRVKRQLDLAGEHLSENDVNNMLESNSQEIFYNNVSPISLAGRMALDDATSRHNELLKLEHSIKELQDIFADVTDLVESQSTMVDNIEANIESAVDYTADGRINVVQAVRHKKAAIRKKIYVIGIIVLILIILIVLAIVLGVVFGKKKCKKRFEKGQKLTYAKPWKHLMDKLKKATPQPTLKKKHSIYPFLDIPTDIELDTLSLTEF</sequence>
<dbReference type="WBParaSite" id="RSKR_0000992900.1">
    <property type="protein sequence ID" value="RSKR_0000992900.1"/>
    <property type="gene ID" value="RSKR_0000992900"/>
</dbReference>
<evidence type="ECO:0000313" key="2">
    <source>
        <dbReference type="WBParaSite" id="RSKR_0000992900.1"/>
    </source>
</evidence>
<reference evidence="2" key="1">
    <citation type="submission" date="2016-11" db="UniProtKB">
        <authorList>
            <consortium name="WormBaseParasite"/>
        </authorList>
    </citation>
    <scope>IDENTIFICATION</scope>
    <source>
        <strain evidence="2">KR3021</strain>
    </source>
</reference>
<accession>A0AC35UBF2</accession>
<protein>
    <submittedName>
        <fullName evidence="2">t-SNARE coiled-coil homology domain-containing protein</fullName>
    </submittedName>
</protein>
<evidence type="ECO:0000313" key="1">
    <source>
        <dbReference type="Proteomes" id="UP000095286"/>
    </source>
</evidence>
<proteinExistence type="predicted"/>
<dbReference type="Proteomes" id="UP000095286">
    <property type="component" value="Unplaced"/>
</dbReference>
<organism evidence="1 2">
    <name type="scientific">Rhabditophanes sp. KR3021</name>
    <dbReference type="NCBI Taxonomy" id="114890"/>
    <lineage>
        <taxon>Eukaryota</taxon>
        <taxon>Metazoa</taxon>
        <taxon>Ecdysozoa</taxon>
        <taxon>Nematoda</taxon>
        <taxon>Chromadorea</taxon>
        <taxon>Rhabditida</taxon>
        <taxon>Tylenchina</taxon>
        <taxon>Panagrolaimomorpha</taxon>
        <taxon>Strongyloidoidea</taxon>
        <taxon>Alloionematidae</taxon>
        <taxon>Rhabditophanes</taxon>
    </lineage>
</organism>